<keyword evidence="9" id="KW-1185">Reference proteome</keyword>
<proteinExistence type="inferred from homology"/>
<dbReference type="AlphaFoldDB" id="A0A327WQI0"/>
<dbReference type="RefSeq" id="WP_111630082.1">
    <property type="nucleotide sequence ID" value="NZ_QLMC01000005.1"/>
</dbReference>
<dbReference type="InterPro" id="IPR032808">
    <property type="entry name" value="DoxX"/>
</dbReference>
<evidence type="ECO:0000256" key="5">
    <source>
        <dbReference type="ARBA" id="ARBA00022989"/>
    </source>
</evidence>
<keyword evidence="4 7" id="KW-0812">Transmembrane</keyword>
<evidence type="ECO:0000313" key="8">
    <source>
        <dbReference type="EMBL" id="RAJ94170.1"/>
    </source>
</evidence>
<comment type="similarity">
    <text evidence="2">Belongs to the DoxX family.</text>
</comment>
<reference evidence="8 9" key="1">
    <citation type="submission" date="2018-06" db="EMBL/GenBank/DDBJ databases">
        <title>Genomic Encyclopedia of Archaeal and Bacterial Type Strains, Phase II (KMG-II): from individual species to whole genera.</title>
        <authorList>
            <person name="Goeker M."/>
        </authorList>
    </citation>
    <scope>NUCLEOTIDE SEQUENCE [LARGE SCALE GENOMIC DNA]</scope>
    <source>
        <strain evidence="8 9">DSM 21851</strain>
    </source>
</reference>
<accession>A0A327WQI0</accession>
<comment type="subcellular location">
    <subcellularLocation>
        <location evidence="1">Cell membrane</location>
        <topology evidence="1">Multi-pass membrane protein</topology>
    </subcellularLocation>
</comment>
<dbReference type="InterPro" id="IPR051907">
    <property type="entry name" value="DoxX-like_oxidoreductase"/>
</dbReference>
<keyword evidence="5 7" id="KW-1133">Transmembrane helix</keyword>
<evidence type="ECO:0000313" key="9">
    <source>
        <dbReference type="Proteomes" id="UP000248790"/>
    </source>
</evidence>
<evidence type="ECO:0000256" key="2">
    <source>
        <dbReference type="ARBA" id="ARBA00006679"/>
    </source>
</evidence>
<dbReference type="PANTHER" id="PTHR33452:SF1">
    <property type="entry name" value="INNER MEMBRANE PROTEIN YPHA-RELATED"/>
    <property type="match status" value="1"/>
</dbReference>
<feature type="transmembrane region" description="Helical" evidence="7">
    <location>
        <begin position="110"/>
        <end position="129"/>
    </location>
</feature>
<gene>
    <name evidence="8" type="ORF">LX87_04054</name>
</gene>
<feature type="transmembrane region" description="Helical" evidence="7">
    <location>
        <begin position="12"/>
        <end position="30"/>
    </location>
</feature>
<comment type="caution">
    <text evidence="8">The sequence shown here is derived from an EMBL/GenBank/DDBJ whole genome shotgun (WGS) entry which is preliminary data.</text>
</comment>
<evidence type="ECO:0000256" key="7">
    <source>
        <dbReference type="SAM" id="Phobius"/>
    </source>
</evidence>
<dbReference type="OrthoDB" id="9813193at2"/>
<feature type="transmembrane region" description="Helical" evidence="7">
    <location>
        <begin position="51"/>
        <end position="75"/>
    </location>
</feature>
<evidence type="ECO:0000256" key="3">
    <source>
        <dbReference type="ARBA" id="ARBA00022475"/>
    </source>
</evidence>
<name>A0A327WQI0_LARAB</name>
<feature type="transmembrane region" description="Helical" evidence="7">
    <location>
        <begin position="81"/>
        <end position="98"/>
    </location>
</feature>
<dbReference type="Pfam" id="PF07681">
    <property type="entry name" value="DoxX"/>
    <property type="match status" value="1"/>
</dbReference>
<dbReference type="Proteomes" id="UP000248790">
    <property type="component" value="Unassembled WGS sequence"/>
</dbReference>
<dbReference type="PANTHER" id="PTHR33452">
    <property type="entry name" value="OXIDOREDUCTASE CATD-RELATED"/>
    <property type="match status" value="1"/>
</dbReference>
<protein>
    <submittedName>
        <fullName evidence="8">Putative oxidoreductase</fullName>
    </submittedName>
</protein>
<sequence>MKTLFGTKASPSTVHAALLVLRVGVSAIMLTHGWPKVTKIMAGDMAFGDPIGIGSTPSLILATLAEFLGSVLLILGFQTRAAALVLVINMLVITLFAHGSDPFGKKEMPLLYALIYLTIFFVGPGKYSVDGQASKTWPG</sequence>
<keyword evidence="6 7" id="KW-0472">Membrane</keyword>
<organism evidence="8 9">
    <name type="scientific">Larkinella arboricola</name>
    <dbReference type="NCBI Taxonomy" id="643671"/>
    <lineage>
        <taxon>Bacteria</taxon>
        <taxon>Pseudomonadati</taxon>
        <taxon>Bacteroidota</taxon>
        <taxon>Cytophagia</taxon>
        <taxon>Cytophagales</taxon>
        <taxon>Spirosomataceae</taxon>
        <taxon>Larkinella</taxon>
    </lineage>
</organism>
<keyword evidence="3" id="KW-1003">Cell membrane</keyword>
<dbReference type="EMBL" id="QLMC01000005">
    <property type="protein sequence ID" value="RAJ94170.1"/>
    <property type="molecule type" value="Genomic_DNA"/>
</dbReference>
<evidence type="ECO:0000256" key="1">
    <source>
        <dbReference type="ARBA" id="ARBA00004651"/>
    </source>
</evidence>
<evidence type="ECO:0000256" key="4">
    <source>
        <dbReference type="ARBA" id="ARBA00022692"/>
    </source>
</evidence>
<evidence type="ECO:0000256" key="6">
    <source>
        <dbReference type="ARBA" id="ARBA00023136"/>
    </source>
</evidence>
<dbReference type="GO" id="GO:0005886">
    <property type="term" value="C:plasma membrane"/>
    <property type="evidence" value="ECO:0007669"/>
    <property type="project" value="UniProtKB-SubCell"/>
</dbReference>